<evidence type="ECO:0000313" key="2">
    <source>
        <dbReference type="Proteomes" id="UP000887013"/>
    </source>
</evidence>
<organism evidence="1 2">
    <name type="scientific">Nephila pilipes</name>
    <name type="common">Giant wood spider</name>
    <name type="synonym">Nephila maculata</name>
    <dbReference type="NCBI Taxonomy" id="299642"/>
    <lineage>
        <taxon>Eukaryota</taxon>
        <taxon>Metazoa</taxon>
        <taxon>Ecdysozoa</taxon>
        <taxon>Arthropoda</taxon>
        <taxon>Chelicerata</taxon>
        <taxon>Arachnida</taxon>
        <taxon>Araneae</taxon>
        <taxon>Araneomorphae</taxon>
        <taxon>Entelegynae</taxon>
        <taxon>Araneoidea</taxon>
        <taxon>Nephilidae</taxon>
        <taxon>Nephila</taxon>
    </lineage>
</organism>
<dbReference type="EMBL" id="BMAW01029693">
    <property type="protein sequence ID" value="GFU13251.1"/>
    <property type="molecule type" value="Genomic_DNA"/>
</dbReference>
<keyword evidence="2" id="KW-1185">Reference proteome</keyword>
<gene>
    <name evidence="1" type="ORF">NPIL_510441</name>
</gene>
<reference evidence="1" key="1">
    <citation type="submission" date="2020-08" db="EMBL/GenBank/DDBJ databases">
        <title>Multicomponent nature underlies the extraordinary mechanical properties of spider dragline silk.</title>
        <authorList>
            <person name="Kono N."/>
            <person name="Nakamura H."/>
            <person name="Mori M."/>
            <person name="Yoshida Y."/>
            <person name="Ohtoshi R."/>
            <person name="Malay A.D."/>
            <person name="Moran D.A.P."/>
            <person name="Tomita M."/>
            <person name="Numata K."/>
            <person name="Arakawa K."/>
        </authorList>
    </citation>
    <scope>NUCLEOTIDE SEQUENCE</scope>
</reference>
<evidence type="ECO:0000313" key="1">
    <source>
        <dbReference type="EMBL" id="GFU13251.1"/>
    </source>
</evidence>
<dbReference type="Proteomes" id="UP000887013">
    <property type="component" value="Unassembled WGS sequence"/>
</dbReference>
<sequence>MNESLLVFYSTGSPWGGICKRVSDSCRDTTAYEKRTKRKGKKLSCCRATRGETADCQQQEFSPTPFSPSKSELTFFSRGADSLSMQMSSFIAGG</sequence>
<protein>
    <submittedName>
        <fullName evidence="1">Uncharacterized protein</fullName>
    </submittedName>
</protein>
<name>A0A8X6Q9T2_NEPPI</name>
<proteinExistence type="predicted"/>
<dbReference type="AlphaFoldDB" id="A0A8X6Q9T2"/>
<comment type="caution">
    <text evidence="1">The sequence shown here is derived from an EMBL/GenBank/DDBJ whole genome shotgun (WGS) entry which is preliminary data.</text>
</comment>
<accession>A0A8X6Q9T2</accession>